<evidence type="ECO:0000313" key="1">
    <source>
        <dbReference type="EMBL" id="KAK7507368.1"/>
    </source>
</evidence>
<dbReference type="AlphaFoldDB" id="A0ABD0M6H9"/>
<sequence>WQDTTQGEPELYSFEDFVSAESEIDNYAFTFPSSNYRVPSPASTCTSDSDRRLYFRGLHLIETPERGVDRGHSLWTGEGQLWDYYVRRACRWWLVKTIEHRILEMWLSQPILIDCWNRNEGQREIRTRFEDVPDRSRKATSWRPNGLLPEGIPRLLCLVSDSRSAVSLRISASARKNQLHARVCCYQTRAQIPEFVNIPSPKQSASLKLRRWDPVMLLSLLGNLGI</sequence>
<protein>
    <submittedName>
        <fullName evidence="1">Uncharacterized protein</fullName>
    </submittedName>
</protein>
<reference evidence="1 2" key="1">
    <citation type="journal article" date="2023" name="Sci. Data">
        <title>Genome assembly of the Korean intertidal mud-creeper Batillaria attramentaria.</title>
        <authorList>
            <person name="Patra A.K."/>
            <person name="Ho P.T."/>
            <person name="Jun S."/>
            <person name="Lee S.J."/>
            <person name="Kim Y."/>
            <person name="Won Y.J."/>
        </authorList>
    </citation>
    <scope>NUCLEOTIDE SEQUENCE [LARGE SCALE GENOMIC DNA]</scope>
    <source>
        <strain evidence="1">Wonlab-2016</strain>
    </source>
</reference>
<accession>A0ABD0M6H9</accession>
<dbReference type="EMBL" id="JACVVK020000004">
    <property type="protein sequence ID" value="KAK7507368.1"/>
    <property type="molecule type" value="Genomic_DNA"/>
</dbReference>
<keyword evidence="2" id="KW-1185">Reference proteome</keyword>
<proteinExistence type="predicted"/>
<dbReference type="Proteomes" id="UP001519460">
    <property type="component" value="Unassembled WGS sequence"/>
</dbReference>
<organism evidence="1 2">
    <name type="scientific">Batillaria attramentaria</name>
    <dbReference type="NCBI Taxonomy" id="370345"/>
    <lineage>
        <taxon>Eukaryota</taxon>
        <taxon>Metazoa</taxon>
        <taxon>Spiralia</taxon>
        <taxon>Lophotrochozoa</taxon>
        <taxon>Mollusca</taxon>
        <taxon>Gastropoda</taxon>
        <taxon>Caenogastropoda</taxon>
        <taxon>Sorbeoconcha</taxon>
        <taxon>Cerithioidea</taxon>
        <taxon>Batillariidae</taxon>
        <taxon>Batillaria</taxon>
    </lineage>
</organism>
<comment type="caution">
    <text evidence="1">The sequence shown here is derived from an EMBL/GenBank/DDBJ whole genome shotgun (WGS) entry which is preliminary data.</text>
</comment>
<evidence type="ECO:0000313" key="2">
    <source>
        <dbReference type="Proteomes" id="UP001519460"/>
    </source>
</evidence>
<gene>
    <name evidence="1" type="ORF">BaRGS_00001303</name>
</gene>
<name>A0ABD0M6H9_9CAEN</name>
<feature type="non-terminal residue" evidence="1">
    <location>
        <position position="1"/>
    </location>
</feature>